<dbReference type="RefSeq" id="WP_208661310.1">
    <property type="nucleotide sequence ID" value="NZ_CP031775.2"/>
</dbReference>
<accession>A0A5B8QSQ9</accession>
<proteinExistence type="predicted"/>
<organism evidence="1 2">
    <name type="scientific">Shewanella decolorationis</name>
    <dbReference type="NCBI Taxonomy" id="256839"/>
    <lineage>
        <taxon>Bacteria</taxon>
        <taxon>Pseudomonadati</taxon>
        <taxon>Pseudomonadota</taxon>
        <taxon>Gammaproteobacteria</taxon>
        <taxon>Alteromonadales</taxon>
        <taxon>Shewanellaceae</taxon>
        <taxon>Shewanella</taxon>
    </lineage>
</organism>
<name>A0A5B8QSQ9_9GAMM</name>
<sequence length="95" mass="11093">MNNRITFVQQCLLEHKRRFTRDEFEGLWAIANVEIFDYRKAIESGVRIPYVPSFKQRVEPKLNAIGLTLESRPANDGTRRKLYAIRPIKENAPSC</sequence>
<reference evidence="1 2" key="1">
    <citation type="journal article" date="2019" name="Ecotoxicol. Environ. Saf.">
        <title>Microbial characterization of heavy metal resistant bacterial strains isolated from an electroplating wastewater treatment plant.</title>
        <authorList>
            <person name="Cai X."/>
            <person name="Zheng X."/>
            <person name="Zhang D."/>
            <person name="Iqbal W."/>
            <person name="Liu C."/>
            <person name="Yang B."/>
            <person name="Zhao X."/>
            <person name="Lu X."/>
            <person name="Mao Y."/>
        </authorList>
    </citation>
    <scope>NUCLEOTIDE SEQUENCE [LARGE SCALE GENOMIC DNA]</scope>
    <source>
        <strain evidence="1 2">Ni1-3</strain>
    </source>
</reference>
<dbReference type="KEGG" id="sdeo:D0436_02820"/>
<dbReference type="Proteomes" id="UP000321124">
    <property type="component" value="Chromosome"/>
</dbReference>
<evidence type="ECO:0000313" key="1">
    <source>
        <dbReference type="EMBL" id="QDZ89473.1"/>
    </source>
</evidence>
<evidence type="ECO:0000313" key="2">
    <source>
        <dbReference type="Proteomes" id="UP000321124"/>
    </source>
</evidence>
<dbReference type="AlphaFoldDB" id="A0A5B8QSQ9"/>
<protein>
    <submittedName>
        <fullName evidence="1">Uncharacterized protein</fullName>
    </submittedName>
</protein>
<gene>
    <name evidence="1" type="ORF">D0436_02820</name>
</gene>
<dbReference type="EMBL" id="CP031775">
    <property type="protein sequence ID" value="QDZ89473.1"/>
    <property type="molecule type" value="Genomic_DNA"/>
</dbReference>